<evidence type="ECO:0000313" key="6">
    <source>
        <dbReference type="Ensembl" id="ENSMALP00000002867.1"/>
    </source>
</evidence>
<feature type="transmembrane region" description="Helical" evidence="5">
    <location>
        <begin position="82"/>
        <end position="106"/>
    </location>
</feature>
<feature type="transmembrane region" description="Helical" evidence="5">
    <location>
        <begin position="12"/>
        <end position="35"/>
    </location>
</feature>
<keyword evidence="2 5" id="KW-0812">Transmembrane</keyword>
<dbReference type="PANTHER" id="PTHR19282">
    <property type="entry name" value="TETRASPANIN"/>
    <property type="match status" value="1"/>
</dbReference>
<dbReference type="InterPro" id="IPR018499">
    <property type="entry name" value="Tetraspanin/Peripherin"/>
</dbReference>
<keyword evidence="7" id="KW-1185">Reference proteome</keyword>
<dbReference type="Proteomes" id="UP000261600">
    <property type="component" value="Unplaced"/>
</dbReference>
<feature type="transmembrane region" description="Helical" evidence="5">
    <location>
        <begin position="55"/>
        <end position="75"/>
    </location>
</feature>
<organism evidence="6 7">
    <name type="scientific">Monopterus albus</name>
    <name type="common">Swamp eel</name>
    <dbReference type="NCBI Taxonomy" id="43700"/>
    <lineage>
        <taxon>Eukaryota</taxon>
        <taxon>Metazoa</taxon>
        <taxon>Chordata</taxon>
        <taxon>Craniata</taxon>
        <taxon>Vertebrata</taxon>
        <taxon>Euteleostomi</taxon>
        <taxon>Actinopterygii</taxon>
        <taxon>Neopterygii</taxon>
        <taxon>Teleostei</taxon>
        <taxon>Neoteleostei</taxon>
        <taxon>Acanthomorphata</taxon>
        <taxon>Anabantaria</taxon>
        <taxon>Synbranchiformes</taxon>
        <taxon>Synbranchidae</taxon>
        <taxon>Monopterus</taxon>
    </lineage>
</organism>
<name>A0A3Q3IF60_MONAL</name>
<evidence type="ECO:0000256" key="1">
    <source>
        <dbReference type="ARBA" id="ARBA00004141"/>
    </source>
</evidence>
<protein>
    <submittedName>
        <fullName evidence="6">Uncharacterized protein</fullName>
    </submittedName>
</protein>
<reference evidence="6" key="2">
    <citation type="submission" date="2025-09" db="UniProtKB">
        <authorList>
            <consortium name="Ensembl"/>
        </authorList>
    </citation>
    <scope>IDENTIFICATION</scope>
</reference>
<dbReference type="PRINTS" id="PR00259">
    <property type="entry name" value="TMFOUR"/>
</dbReference>
<dbReference type="Gene3D" id="1.10.1450.10">
    <property type="entry name" value="Tetraspanin"/>
    <property type="match status" value="1"/>
</dbReference>
<dbReference type="PANTHER" id="PTHR19282:SF39">
    <property type="entry name" value="LEUKOCYTE SURFACE ANTIGEN CD53"/>
    <property type="match status" value="1"/>
</dbReference>
<sequence length="287" mass="32485">MAQGCLKCLKYTMCVTNFLCFLSGVALLGFGVFMMVNFKVAALFPDLPIFNLNNILLTTGIIITCVSFLGFLGALKENRCLLLMFFVLLFLMMLAELTAACLLLIYDNKVDATVKDNLSASLEKAKGQSSNSTEVINTWNWVQTNLQCCGIMNATDWGERVPSSCRRPTEPTTYWPQGCLIRVRNWCEEHFLFIGISVIVLCIIEECWFLQNTHLRTQNKFHLTFLLREHISFWKKNLKWTVTWLTITVSKVTTGTSISTPTTGKCSQSLDLKLNTDVLNFPSNNIK</sequence>
<keyword evidence="4 5" id="KW-0472">Membrane</keyword>
<feature type="transmembrane region" description="Helical" evidence="5">
    <location>
        <begin position="190"/>
        <end position="210"/>
    </location>
</feature>
<proteinExistence type="predicted"/>
<accession>A0A3Q3IF60</accession>
<keyword evidence="3 5" id="KW-1133">Transmembrane helix</keyword>
<dbReference type="GO" id="GO:0005886">
    <property type="term" value="C:plasma membrane"/>
    <property type="evidence" value="ECO:0007669"/>
    <property type="project" value="TreeGrafter"/>
</dbReference>
<dbReference type="AlphaFoldDB" id="A0A3Q3IF60"/>
<dbReference type="Pfam" id="PF00335">
    <property type="entry name" value="Tetraspanin"/>
    <property type="match status" value="1"/>
</dbReference>
<evidence type="ECO:0000256" key="5">
    <source>
        <dbReference type="SAM" id="Phobius"/>
    </source>
</evidence>
<reference evidence="6" key="1">
    <citation type="submission" date="2025-08" db="UniProtKB">
        <authorList>
            <consortium name="Ensembl"/>
        </authorList>
    </citation>
    <scope>IDENTIFICATION</scope>
</reference>
<evidence type="ECO:0000313" key="7">
    <source>
        <dbReference type="Proteomes" id="UP000261600"/>
    </source>
</evidence>
<evidence type="ECO:0000256" key="3">
    <source>
        <dbReference type="ARBA" id="ARBA00022989"/>
    </source>
</evidence>
<dbReference type="SUPFAM" id="SSF48652">
    <property type="entry name" value="Tetraspanin"/>
    <property type="match status" value="1"/>
</dbReference>
<evidence type="ECO:0000256" key="4">
    <source>
        <dbReference type="ARBA" id="ARBA00023136"/>
    </source>
</evidence>
<comment type="subcellular location">
    <subcellularLocation>
        <location evidence="1">Membrane</location>
        <topology evidence="1">Multi-pass membrane protein</topology>
    </subcellularLocation>
</comment>
<dbReference type="Ensembl" id="ENSMALT00000002946.1">
    <property type="protein sequence ID" value="ENSMALP00000002867.1"/>
    <property type="gene ID" value="ENSMALG00000002135.1"/>
</dbReference>
<evidence type="ECO:0000256" key="2">
    <source>
        <dbReference type="ARBA" id="ARBA00022692"/>
    </source>
</evidence>
<dbReference type="InterPro" id="IPR008952">
    <property type="entry name" value="Tetraspanin_EC2_sf"/>
</dbReference>